<keyword evidence="2" id="KW-0012">Acyltransferase</keyword>
<feature type="domain" description="N-acetyltransferase" evidence="3">
    <location>
        <begin position="25"/>
        <end position="171"/>
    </location>
</feature>
<proteinExistence type="predicted"/>
<name>A0A4Z0G0A6_9ACTN</name>
<dbReference type="PROSITE" id="PS51186">
    <property type="entry name" value="GNAT"/>
    <property type="match status" value="1"/>
</dbReference>
<protein>
    <submittedName>
        <fullName evidence="4">GNAT family N-acetyltransferase</fullName>
    </submittedName>
</protein>
<comment type="caution">
    <text evidence="4">The sequence shown here is derived from an EMBL/GenBank/DDBJ whole genome shotgun (WGS) entry which is preliminary data.</text>
</comment>
<evidence type="ECO:0000259" key="3">
    <source>
        <dbReference type="PROSITE" id="PS51186"/>
    </source>
</evidence>
<dbReference type="CDD" id="cd04301">
    <property type="entry name" value="NAT_SF"/>
    <property type="match status" value="1"/>
</dbReference>
<dbReference type="SUPFAM" id="SSF55729">
    <property type="entry name" value="Acyl-CoA N-acyltransferases (Nat)"/>
    <property type="match status" value="1"/>
</dbReference>
<evidence type="ECO:0000256" key="2">
    <source>
        <dbReference type="ARBA" id="ARBA00023315"/>
    </source>
</evidence>
<evidence type="ECO:0000313" key="5">
    <source>
        <dbReference type="Proteomes" id="UP000297948"/>
    </source>
</evidence>
<dbReference type="Proteomes" id="UP000297948">
    <property type="component" value="Unassembled WGS sequence"/>
</dbReference>
<sequence>MTETATVRRPWSVTAQPVHSAEASALLREYFIEVSDRWYQLHHGRPSTAEEIESGLAEHHSDDLVPPHGVLLVGRHGEEPGGCVGLRLRDPETAELTRLFVRRSLRGLGGAPELLRAAERGARRLGARRIVLDTRLDLVEARALYTRHGYAEIPPYKQDRYAECFYGKELVEELVEPAV</sequence>
<dbReference type="PANTHER" id="PTHR43877:SF2">
    <property type="entry name" value="AMINOALKYLPHOSPHONATE N-ACETYLTRANSFERASE-RELATED"/>
    <property type="match status" value="1"/>
</dbReference>
<dbReference type="GO" id="GO:0016747">
    <property type="term" value="F:acyltransferase activity, transferring groups other than amino-acyl groups"/>
    <property type="evidence" value="ECO:0007669"/>
    <property type="project" value="InterPro"/>
</dbReference>
<dbReference type="OrthoDB" id="3174517at2"/>
<organism evidence="4 5">
    <name type="scientific">Streptomyces palmae</name>
    <dbReference type="NCBI Taxonomy" id="1701085"/>
    <lineage>
        <taxon>Bacteria</taxon>
        <taxon>Bacillati</taxon>
        <taxon>Actinomycetota</taxon>
        <taxon>Actinomycetes</taxon>
        <taxon>Kitasatosporales</taxon>
        <taxon>Streptomycetaceae</taxon>
        <taxon>Streptomyces</taxon>
    </lineage>
</organism>
<dbReference type="AlphaFoldDB" id="A0A4Z0G0A6"/>
<dbReference type="EMBL" id="SRID01000491">
    <property type="protein sequence ID" value="TGA87996.1"/>
    <property type="molecule type" value="Genomic_DNA"/>
</dbReference>
<keyword evidence="1 4" id="KW-0808">Transferase</keyword>
<dbReference type="RefSeq" id="WP_135342219.1">
    <property type="nucleotide sequence ID" value="NZ_JBHLTX010000039.1"/>
</dbReference>
<dbReference type="Pfam" id="PF00583">
    <property type="entry name" value="Acetyltransf_1"/>
    <property type="match status" value="1"/>
</dbReference>
<dbReference type="PANTHER" id="PTHR43877">
    <property type="entry name" value="AMINOALKYLPHOSPHONATE N-ACETYLTRANSFERASE-RELATED-RELATED"/>
    <property type="match status" value="1"/>
</dbReference>
<dbReference type="InterPro" id="IPR050832">
    <property type="entry name" value="Bact_Acetyltransf"/>
</dbReference>
<reference evidence="4 5" key="1">
    <citation type="submission" date="2019-03" db="EMBL/GenBank/DDBJ databases">
        <authorList>
            <person name="Gonzalez-Pimentel J.L."/>
        </authorList>
    </citation>
    <scope>NUCLEOTIDE SEQUENCE [LARGE SCALE GENOMIC DNA]</scope>
    <source>
        <strain evidence="4 5">JCM 31289</strain>
    </source>
</reference>
<accession>A0A4Z0G0A6</accession>
<gene>
    <name evidence="4" type="ORF">E4099_29770</name>
</gene>
<evidence type="ECO:0000313" key="4">
    <source>
        <dbReference type="EMBL" id="TGA87996.1"/>
    </source>
</evidence>
<dbReference type="Gene3D" id="3.40.630.30">
    <property type="match status" value="1"/>
</dbReference>
<dbReference type="InterPro" id="IPR000182">
    <property type="entry name" value="GNAT_dom"/>
</dbReference>
<keyword evidence="5" id="KW-1185">Reference proteome</keyword>
<dbReference type="InterPro" id="IPR016181">
    <property type="entry name" value="Acyl_CoA_acyltransferase"/>
</dbReference>
<evidence type="ECO:0000256" key="1">
    <source>
        <dbReference type="ARBA" id="ARBA00022679"/>
    </source>
</evidence>